<proteinExistence type="predicted"/>
<evidence type="ECO:0000313" key="1">
    <source>
        <dbReference type="EMBL" id="ARN77166.1"/>
    </source>
</evidence>
<dbReference type="EMBL" id="CP019344">
    <property type="protein sequence ID" value="ARN77166.1"/>
    <property type="molecule type" value="Genomic_DNA"/>
</dbReference>
<dbReference type="STRING" id="331648.BST97_03720"/>
<keyword evidence="2" id="KW-1185">Reference proteome</keyword>
<dbReference type="AlphaFoldDB" id="A0A1W6MI42"/>
<evidence type="ECO:0000313" key="2">
    <source>
        <dbReference type="Proteomes" id="UP000193431"/>
    </source>
</evidence>
<organism evidence="1 2">
    <name type="scientific">Nonlabens spongiae</name>
    <dbReference type="NCBI Taxonomy" id="331648"/>
    <lineage>
        <taxon>Bacteria</taxon>
        <taxon>Pseudomonadati</taxon>
        <taxon>Bacteroidota</taxon>
        <taxon>Flavobacteriia</taxon>
        <taxon>Flavobacteriales</taxon>
        <taxon>Flavobacteriaceae</taxon>
        <taxon>Nonlabens</taxon>
    </lineage>
</organism>
<sequence>MASCSCDSETNLLDDNEIAALPYQDVSEITFLNDRDSLITFTEVFYERDIYEDSNPSTGTAFDYGDCENSNEILSVSLSGNPVYEIYITIGPGTSSNATIVDQRFSDFGTFWEFNTFFLLNNVEVNGIIYEEVFQFSRGSTGNQILLVPDIGIISIQFFENDWKLES</sequence>
<gene>
    <name evidence="1" type="ORF">BST97_03720</name>
</gene>
<name>A0A1W6MI42_9FLAO</name>
<reference evidence="1 2" key="1">
    <citation type="submission" date="2016-11" db="EMBL/GenBank/DDBJ databases">
        <title>Trade-off between light-utilization and light-protection in marine flavobacteria.</title>
        <authorList>
            <person name="Kumagai Y."/>
        </authorList>
    </citation>
    <scope>NUCLEOTIDE SEQUENCE [LARGE SCALE GENOMIC DNA]</scope>
    <source>
        <strain evidence="1 2">JCM 13191</strain>
    </source>
</reference>
<protein>
    <submittedName>
        <fullName evidence="1">Uncharacterized protein</fullName>
    </submittedName>
</protein>
<dbReference type="Proteomes" id="UP000193431">
    <property type="component" value="Chromosome"/>
</dbReference>
<accession>A0A1W6MI42</accession>